<evidence type="ECO:0000313" key="5">
    <source>
        <dbReference type="Proteomes" id="UP000070539"/>
    </source>
</evidence>
<comment type="catalytic activity">
    <reaction evidence="3">
        <text>L-glutaminyl-[protein] + H2O = L-glutamyl-[protein] + NH4(+)</text>
        <dbReference type="Rhea" id="RHEA:16441"/>
        <dbReference type="Rhea" id="RHEA-COMP:10207"/>
        <dbReference type="Rhea" id="RHEA-COMP:10208"/>
        <dbReference type="ChEBI" id="CHEBI:15377"/>
        <dbReference type="ChEBI" id="CHEBI:28938"/>
        <dbReference type="ChEBI" id="CHEBI:29973"/>
        <dbReference type="ChEBI" id="CHEBI:30011"/>
        <dbReference type="EC" id="3.5.1.44"/>
    </reaction>
</comment>
<dbReference type="GO" id="GO:0006935">
    <property type="term" value="P:chemotaxis"/>
    <property type="evidence" value="ECO:0007669"/>
    <property type="project" value="UniProtKB-UniRule"/>
</dbReference>
<reference evidence="4 5" key="1">
    <citation type="submission" date="2016-01" db="EMBL/GenBank/DDBJ databases">
        <title>Genome sequence of Clostridium neopropionicum X4, DSM-3847.</title>
        <authorList>
            <person name="Poehlein A."/>
            <person name="Beck M.H."/>
            <person name="Bengelsdorf F.R."/>
            <person name="Daniel R."/>
            <person name="Duerre P."/>
        </authorList>
    </citation>
    <scope>NUCLEOTIDE SEQUENCE [LARGE SCALE GENOMIC DNA]</scope>
    <source>
        <strain evidence="4 5">DSM-3847</strain>
    </source>
</reference>
<dbReference type="GO" id="GO:0050568">
    <property type="term" value="F:protein-glutamine glutaminase activity"/>
    <property type="evidence" value="ECO:0007669"/>
    <property type="project" value="UniProtKB-UniRule"/>
</dbReference>
<dbReference type="Gene3D" id="3.30.1330.200">
    <property type="match status" value="1"/>
</dbReference>
<dbReference type="STRING" id="36847.CLNEO_06680"/>
<evidence type="ECO:0000313" key="4">
    <source>
        <dbReference type="EMBL" id="KXL54557.1"/>
    </source>
</evidence>
<dbReference type="CDD" id="cd16352">
    <property type="entry name" value="CheD"/>
    <property type="match status" value="1"/>
</dbReference>
<dbReference type="HAMAP" id="MF_01440">
    <property type="entry name" value="CheD"/>
    <property type="match status" value="1"/>
</dbReference>
<protein>
    <recommendedName>
        <fullName evidence="3">Probable chemoreceptor glutamine deamidase CheD</fullName>
        <ecNumber evidence="3">3.5.1.44</ecNumber>
    </recommendedName>
</protein>
<comment type="similarity">
    <text evidence="3">Belongs to the CheD family.</text>
</comment>
<accession>A0A136WJ95</accession>
<dbReference type="EMBL" id="LRVM01000001">
    <property type="protein sequence ID" value="KXL54557.1"/>
    <property type="molecule type" value="Genomic_DNA"/>
</dbReference>
<comment type="function">
    <text evidence="3">Probably deamidates glutamine residues to glutamate on methyl-accepting chemotaxis receptors (MCPs), playing an important role in chemotaxis.</text>
</comment>
<dbReference type="SUPFAM" id="SSF64438">
    <property type="entry name" value="CNF1/YfiH-like putative cysteine hydrolases"/>
    <property type="match status" value="1"/>
</dbReference>
<dbReference type="PANTHER" id="PTHR35147">
    <property type="entry name" value="CHEMORECEPTOR GLUTAMINE DEAMIDASE CHED-RELATED"/>
    <property type="match status" value="1"/>
</dbReference>
<evidence type="ECO:0000256" key="3">
    <source>
        <dbReference type="HAMAP-Rule" id="MF_01440"/>
    </source>
</evidence>
<gene>
    <name evidence="3 4" type="primary">cheD</name>
    <name evidence="4" type="ORF">CLNEO_06680</name>
</gene>
<dbReference type="Pfam" id="PF03975">
    <property type="entry name" value="CheD"/>
    <property type="match status" value="1"/>
</dbReference>
<dbReference type="PANTHER" id="PTHR35147:SF1">
    <property type="entry name" value="CHEMORECEPTOR GLUTAMINE DEAMIDASE CHED-RELATED"/>
    <property type="match status" value="1"/>
</dbReference>
<keyword evidence="1 3" id="KW-0145">Chemotaxis</keyword>
<dbReference type="InterPro" id="IPR005659">
    <property type="entry name" value="Chemorcpt_Glu_NH3ase_CheD"/>
</dbReference>
<name>A0A136WJ95_9FIRM</name>
<comment type="caution">
    <text evidence="4">The sequence shown here is derived from an EMBL/GenBank/DDBJ whole genome shotgun (WGS) entry which is preliminary data.</text>
</comment>
<keyword evidence="5" id="KW-1185">Reference proteome</keyword>
<dbReference type="InterPro" id="IPR038592">
    <property type="entry name" value="CheD-like_sf"/>
</dbReference>
<evidence type="ECO:0000256" key="1">
    <source>
        <dbReference type="ARBA" id="ARBA00022500"/>
    </source>
</evidence>
<organism evidence="4 5">
    <name type="scientific">Anaerotignum neopropionicum</name>
    <dbReference type="NCBI Taxonomy" id="36847"/>
    <lineage>
        <taxon>Bacteria</taxon>
        <taxon>Bacillati</taxon>
        <taxon>Bacillota</taxon>
        <taxon>Clostridia</taxon>
        <taxon>Lachnospirales</taxon>
        <taxon>Anaerotignaceae</taxon>
        <taxon>Anaerotignum</taxon>
    </lineage>
</organism>
<keyword evidence="4" id="KW-0675">Receptor</keyword>
<dbReference type="Proteomes" id="UP000070539">
    <property type="component" value="Unassembled WGS sequence"/>
</dbReference>
<dbReference type="PATRIC" id="fig|36847.3.peg.815"/>
<dbReference type="InterPro" id="IPR011324">
    <property type="entry name" value="Cytotoxic_necrot_fac-like_cat"/>
</dbReference>
<evidence type="ECO:0000256" key="2">
    <source>
        <dbReference type="ARBA" id="ARBA00022801"/>
    </source>
</evidence>
<sequence length="150" mass="16287">MKFTRMEGRLITYALGSCVGVCLYDPIAKVGAMVHVMLPQKLENSVDSNVFKFADTGIRATIRKMEVFGAVKRRLIAKIAGGAKMFDIPGGGSLGNIGQRNIESVRQTLKAEGIPIVAEDVGSNYARTLVFDCTNGQGNIRSFGRKEVIF</sequence>
<dbReference type="EC" id="3.5.1.44" evidence="3"/>
<dbReference type="AlphaFoldDB" id="A0A136WJ95"/>
<keyword evidence="2 3" id="KW-0378">Hydrolase</keyword>
<proteinExistence type="inferred from homology"/>